<evidence type="ECO:0000313" key="2">
    <source>
        <dbReference type="EMBL" id="GFS48859.1"/>
    </source>
</evidence>
<keyword evidence="1" id="KW-1133">Transmembrane helix</keyword>
<evidence type="ECO:0000313" key="3">
    <source>
        <dbReference type="Proteomes" id="UP000886998"/>
    </source>
</evidence>
<reference evidence="2" key="1">
    <citation type="submission" date="2020-08" db="EMBL/GenBank/DDBJ databases">
        <title>Multicomponent nature underlies the extraordinary mechanical properties of spider dragline silk.</title>
        <authorList>
            <person name="Kono N."/>
            <person name="Nakamura H."/>
            <person name="Mori M."/>
            <person name="Yoshida Y."/>
            <person name="Ohtoshi R."/>
            <person name="Malay A.D."/>
            <person name="Moran D.A.P."/>
            <person name="Tomita M."/>
            <person name="Numata K."/>
            <person name="Arakawa K."/>
        </authorList>
    </citation>
    <scope>NUCLEOTIDE SEQUENCE</scope>
</reference>
<keyword evidence="1" id="KW-0812">Transmembrane</keyword>
<sequence>MYKQQSRARNESPSKSTGKCCSHMEKNFALRNVRSWCCEFEKGRKNLQDNEHLGWSCSSLSNTSSPGLSRVSALLLGCTLKLPGPSPIAFVFLQNVTVVKRSKFSILIEIFLFQKIIVFLILKKM</sequence>
<feature type="transmembrane region" description="Helical" evidence="1">
    <location>
        <begin position="104"/>
        <end position="122"/>
    </location>
</feature>
<organism evidence="2 3">
    <name type="scientific">Trichonephila inaurata madagascariensis</name>
    <dbReference type="NCBI Taxonomy" id="2747483"/>
    <lineage>
        <taxon>Eukaryota</taxon>
        <taxon>Metazoa</taxon>
        <taxon>Ecdysozoa</taxon>
        <taxon>Arthropoda</taxon>
        <taxon>Chelicerata</taxon>
        <taxon>Arachnida</taxon>
        <taxon>Araneae</taxon>
        <taxon>Araneomorphae</taxon>
        <taxon>Entelegynae</taxon>
        <taxon>Araneoidea</taxon>
        <taxon>Nephilidae</taxon>
        <taxon>Trichonephila</taxon>
        <taxon>Trichonephila inaurata</taxon>
    </lineage>
</organism>
<name>A0A8X6IKL4_9ARAC</name>
<comment type="caution">
    <text evidence="2">The sequence shown here is derived from an EMBL/GenBank/DDBJ whole genome shotgun (WGS) entry which is preliminary data.</text>
</comment>
<keyword evidence="3" id="KW-1185">Reference proteome</keyword>
<gene>
    <name evidence="2" type="primary">NCL1_28200</name>
    <name evidence="2" type="ORF">TNIN_423851</name>
</gene>
<evidence type="ECO:0000256" key="1">
    <source>
        <dbReference type="SAM" id="Phobius"/>
    </source>
</evidence>
<dbReference type="Proteomes" id="UP000886998">
    <property type="component" value="Unassembled WGS sequence"/>
</dbReference>
<protein>
    <submittedName>
        <fullName evidence="2">Uncharacterized protein</fullName>
    </submittedName>
</protein>
<keyword evidence="1" id="KW-0472">Membrane</keyword>
<dbReference type="EMBL" id="BMAV01026278">
    <property type="protein sequence ID" value="GFS48859.1"/>
    <property type="molecule type" value="Genomic_DNA"/>
</dbReference>
<proteinExistence type="predicted"/>
<accession>A0A8X6IKL4</accession>
<dbReference type="AlphaFoldDB" id="A0A8X6IKL4"/>